<dbReference type="PANTHER" id="PTHR33164:SF43">
    <property type="entry name" value="HTH-TYPE TRANSCRIPTIONAL REPRESSOR YETL"/>
    <property type="match status" value="1"/>
</dbReference>
<dbReference type="InterPro" id="IPR036388">
    <property type="entry name" value="WH-like_DNA-bd_sf"/>
</dbReference>
<sequence length="140" mass="15546">MTDLPDTLGFHLMRLGRAAGDRYADRLARLGLRPLHVRLLTAIRVAERAPQNEYAADLGMTSGSVVRLADDLERLGAIVRERDTDDRRRQFLVLTPIGEALLRNAVQAAIELDKELTRDLSAPAHARLARTLKRIGATLT</sequence>
<dbReference type="SMART" id="SM00347">
    <property type="entry name" value="HTH_MARR"/>
    <property type="match status" value="1"/>
</dbReference>
<dbReference type="PANTHER" id="PTHR33164">
    <property type="entry name" value="TRANSCRIPTIONAL REGULATOR, MARR FAMILY"/>
    <property type="match status" value="1"/>
</dbReference>
<keyword evidence="3" id="KW-0804">Transcription</keyword>
<reference evidence="5 6" key="1">
    <citation type="submission" date="2020-07" db="EMBL/GenBank/DDBJ databases">
        <title>Sequencing the genomes of 1000 actinobacteria strains.</title>
        <authorList>
            <person name="Klenk H.-P."/>
        </authorList>
    </citation>
    <scope>NUCLEOTIDE SEQUENCE [LARGE SCALE GENOMIC DNA]</scope>
    <source>
        <strain evidence="5 6">DSM 22083</strain>
    </source>
</reference>
<dbReference type="RefSeq" id="WP_179752286.1">
    <property type="nucleotide sequence ID" value="NZ_JACCBU010000001.1"/>
</dbReference>
<dbReference type="Proteomes" id="UP000569914">
    <property type="component" value="Unassembled WGS sequence"/>
</dbReference>
<evidence type="ECO:0000256" key="1">
    <source>
        <dbReference type="ARBA" id="ARBA00023015"/>
    </source>
</evidence>
<feature type="domain" description="HTH marR-type" evidence="4">
    <location>
        <begin position="5"/>
        <end position="137"/>
    </location>
</feature>
<keyword evidence="2 5" id="KW-0238">DNA-binding</keyword>
<evidence type="ECO:0000256" key="2">
    <source>
        <dbReference type="ARBA" id="ARBA00023125"/>
    </source>
</evidence>
<dbReference type="GO" id="GO:0003700">
    <property type="term" value="F:DNA-binding transcription factor activity"/>
    <property type="evidence" value="ECO:0007669"/>
    <property type="project" value="InterPro"/>
</dbReference>
<dbReference type="InterPro" id="IPR023187">
    <property type="entry name" value="Tscrpt_reg_MarR-type_CS"/>
</dbReference>
<dbReference type="Pfam" id="PF12802">
    <property type="entry name" value="MarR_2"/>
    <property type="match status" value="1"/>
</dbReference>
<protein>
    <submittedName>
        <fullName evidence="5">DNA-binding MarR family transcriptional regulator</fullName>
    </submittedName>
</protein>
<dbReference type="GO" id="GO:0003677">
    <property type="term" value="F:DNA binding"/>
    <property type="evidence" value="ECO:0007669"/>
    <property type="project" value="UniProtKB-KW"/>
</dbReference>
<dbReference type="PROSITE" id="PS01117">
    <property type="entry name" value="HTH_MARR_1"/>
    <property type="match status" value="1"/>
</dbReference>
<evidence type="ECO:0000259" key="4">
    <source>
        <dbReference type="PROSITE" id="PS50995"/>
    </source>
</evidence>
<dbReference type="AlphaFoldDB" id="A0A7Y9LBL2"/>
<dbReference type="GO" id="GO:0006950">
    <property type="term" value="P:response to stress"/>
    <property type="evidence" value="ECO:0007669"/>
    <property type="project" value="TreeGrafter"/>
</dbReference>
<accession>A0A7Y9LBL2</accession>
<keyword evidence="6" id="KW-1185">Reference proteome</keyword>
<dbReference type="EMBL" id="JACCBU010000001">
    <property type="protein sequence ID" value="NYE71852.1"/>
    <property type="molecule type" value="Genomic_DNA"/>
</dbReference>
<dbReference type="InterPro" id="IPR039422">
    <property type="entry name" value="MarR/SlyA-like"/>
</dbReference>
<keyword evidence="1" id="KW-0805">Transcription regulation</keyword>
<dbReference type="SUPFAM" id="SSF46785">
    <property type="entry name" value="Winged helix' DNA-binding domain"/>
    <property type="match status" value="1"/>
</dbReference>
<organism evidence="5 6">
    <name type="scientific">Microlunatus parietis</name>
    <dbReference type="NCBI Taxonomy" id="682979"/>
    <lineage>
        <taxon>Bacteria</taxon>
        <taxon>Bacillati</taxon>
        <taxon>Actinomycetota</taxon>
        <taxon>Actinomycetes</taxon>
        <taxon>Propionibacteriales</taxon>
        <taxon>Propionibacteriaceae</taxon>
        <taxon>Microlunatus</taxon>
    </lineage>
</organism>
<evidence type="ECO:0000313" key="6">
    <source>
        <dbReference type="Proteomes" id="UP000569914"/>
    </source>
</evidence>
<proteinExistence type="predicted"/>
<evidence type="ECO:0000256" key="3">
    <source>
        <dbReference type="ARBA" id="ARBA00023163"/>
    </source>
</evidence>
<name>A0A7Y9LBL2_9ACTN</name>
<dbReference type="InterPro" id="IPR000835">
    <property type="entry name" value="HTH_MarR-typ"/>
</dbReference>
<dbReference type="InterPro" id="IPR036390">
    <property type="entry name" value="WH_DNA-bd_sf"/>
</dbReference>
<dbReference type="PROSITE" id="PS50995">
    <property type="entry name" value="HTH_MARR_2"/>
    <property type="match status" value="1"/>
</dbReference>
<gene>
    <name evidence="5" type="ORF">BKA15_003181</name>
</gene>
<dbReference type="PRINTS" id="PR00598">
    <property type="entry name" value="HTHMARR"/>
</dbReference>
<dbReference type="Gene3D" id="1.10.10.10">
    <property type="entry name" value="Winged helix-like DNA-binding domain superfamily/Winged helix DNA-binding domain"/>
    <property type="match status" value="1"/>
</dbReference>
<evidence type="ECO:0000313" key="5">
    <source>
        <dbReference type="EMBL" id="NYE71852.1"/>
    </source>
</evidence>
<comment type="caution">
    <text evidence="5">The sequence shown here is derived from an EMBL/GenBank/DDBJ whole genome shotgun (WGS) entry which is preliminary data.</text>
</comment>